<dbReference type="EMBL" id="BGZK01001617">
    <property type="protein sequence ID" value="GBP83360.1"/>
    <property type="molecule type" value="Genomic_DNA"/>
</dbReference>
<reference evidence="1 2" key="1">
    <citation type="journal article" date="2019" name="Commun. Biol.">
        <title>The bagworm genome reveals a unique fibroin gene that provides high tensile strength.</title>
        <authorList>
            <person name="Kono N."/>
            <person name="Nakamura H."/>
            <person name="Ohtoshi R."/>
            <person name="Tomita M."/>
            <person name="Numata K."/>
            <person name="Arakawa K."/>
        </authorList>
    </citation>
    <scope>NUCLEOTIDE SEQUENCE [LARGE SCALE GENOMIC DNA]</scope>
</reference>
<evidence type="ECO:0000313" key="2">
    <source>
        <dbReference type="Proteomes" id="UP000299102"/>
    </source>
</evidence>
<comment type="caution">
    <text evidence="1">The sequence shown here is derived from an EMBL/GenBank/DDBJ whole genome shotgun (WGS) entry which is preliminary data.</text>
</comment>
<gene>
    <name evidence="1" type="ORF">EVAR_52977_1</name>
</gene>
<organism evidence="1 2">
    <name type="scientific">Eumeta variegata</name>
    <name type="common">Bagworm moth</name>
    <name type="synonym">Eumeta japonica</name>
    <dbReference type="NCBI Taxonomy" id="151549"/>
    <lineage>
        <taxon>Eukaryota</taxon>
        <taxon>Metazoa</taxon>
        <taxon>Ecdysozoa</taxon>
        <taxon>Arthropoda</taxon>
        <taxon>Hexapoda</taxon>
        <taxon>Insecta</taxon>
        <taxon>Pterygota</taxon>
        <taxon>Neoptera</taxon>
        <taxon>Endopterygota</taxon>
        <taxon>Lepidoptera</taxon>
        <taxon>Glossata</taxon>
        <taxon>Ditrysia</taxon>
        <taxon>Tineoidea</taxon>
        <taxon>Psychidae</taxon>
        <taxon>Oiketicinae</taxon>
        <taxon>Eumeta</taxon>
    </lineage>
</organism>
<name>A0A4C1Z6P4_EUMVA</name>
<proteinExistence type="predicted"/>
<sequence>MIRYDRIGRGRAPKADNKPTLNFARALGFCAPAREHLRQSHNSYCFKTSIRVGPQLYYSLAAGPGRYRRIVDNPGYQLPTIEEILWYHRGSKTPPGFCMISRLIGGLDSNGYVVGLFSWDSLKKKFSQERRCKLKLDEEHRLYHFFPITSHLVEVEGLVSLRLSVYPRTQAKRSGTRGRMWDAWVSQYYAVAKGRHYGRVFDLGECQGEADYQVAFGEMLSFYHSDVGDSAYMVGDGILSWWSVCRYR</sequence>
<dbReference type="AlphaFoldDB" id="A0A4C1Z6P4"/>
<accession>A0A4C1Z6P4</accession>
<protein>
    <submittedName>
        <fullName evidence="1">Uncharacterized protein</fullName>
    </submittedName>
</protein>
<dbReference type="Proteomes" id="UP000299102">
    <property type="component" value="Unassembled WGS sequence"/>
</dbReference>
<evidence type="ECO:0000313" key="1">
    <source>
        <dbReference type="EMBL" id="GBP83360.1"/>
    </source>
</evidence>
<keyword evidence="2" id="KW-1185">Reference proteome</keyword>